<reference evidence="3 4" key="1">
    <citation type="submission" date="2013-03" db="EMBL/GenBank/DDBJ databases">
        <title>The Genome Sequence of Exophiala aquamarina CBS 119918.</title>
        <authorList>
            <consortium name="The Broad Institute Genomics Platform"/>
            <person name="Cuomo C."/>
            <person name="de Hoog S."/>
            <person name="Gorbushina A."/>
            <person name="Walker B."/>
            <person name="Young S.K."/>
            <person name="Zeng Q."/>
            <person name="Gargeya S."/>
            <person name="Fitzgerald M."/>
            <person name="Haas B."/>
            <person name="Abouelleil A."/>
            <person name="Allen A.W."/>
            <person name="Alvarado L."/>
            <person name="Arachchi H.M."/>
            <person name="Berlin A.M."/>
            <person name="Chapman S.B."/>
            <person name="Gainer-Dewar J."/>
            <person name="Goldberg J."/>
            <person name="Griggs A."/>
            <person name="Gujja S."/>
            <person name="Hansen M."/>
            <person name="Howarth C."/>
            <person name="Imamovic A."/>
            <person name="Ireland A."/>
            <person name="Larimer J."/>
            <person name="McCowan C."/>
            <person name="Murphy C."/>
            <person name="Pearson M."/>
            <person name="Poon T.W."/>
            <person name="Priest M."/>
            <person name="Roberts A."/>
            <person name="Saif S."/>
            <person name="Shea T."/>
            <person name="Sisk P."/>
            <person name="Sykes S."/>
            <person name="Wortman J."/>
            <person name="Nusbaum C."/>
            <person name="Birren B."/>
        </authorList>
    </citation>
    <scope>NUCLEOTIDE SEQUENCE [LARGE SCALE GENOMIC DNA]</scope>
    <source>
        <strain evidence="3 4">CBS 119918</strain>
    </source>
</reference>
<evidence type="ECO:0000256" key="1">
    <source>
        <dbReference type="SAM" id="MobiDB-lite"/>
    </source>
</evidence>
<dbReference type="Gene3D" id="2.60.40.4370">
    <property type="match status" value="1"/>
</dbReference>
<evidence type="ECO:0000313" key="4">
    <source>
        <dbReference type="Proteomes" id="UP000027920"/>
    </source>
</evidence>
<dbReference type="Proteomes" id="UP000027920">
    <property type="component" value="Unassembled WGS sequence"/>
</dbReference>
<feature type="domain" description="Transcription factor TFIIIC triple barrel" evidence="2">
    <location>
        <begin position="27"/>
        <end position="205"/>
    </location>
</feature>
<gene>
    <name evidence="3" type="ORF">A1O9_11843</name>
</gene>
<feature type="compositionally biased region" description="Basic and acidic residues" evidence="1">
    <location>
        <begin position="339"/>
        <end position="355"/>
    </location>
</feature>
<sequence>MNNSDTVFIEDENENEYEYEYEYDENETEAFLVDLDLSSLNHTVVRPNISGASAGAGAHKPNKTSNSKGKGSISATHSPDPDAEEVSSATARPQIEDGDGSVSPEPQTQQPTPTPGQEGTAEPEQDDTDLNAPSNVQVLDLHTSNPIISYQDQVYSCSWVDMIGTNMFFTQPGVSGDIVQPPLLSTDDFDLLGTSTIKLLGYRAHMKKSSKKRARPEDAETQQQAPEGRSLGTLTRSNPKKNAQIKRQATFLEKLMEIKDRRGHQDSVRTYVDEKIASQELSKLSETQRTEMDALNRRVVRGDADALERLEKIYSQLDDVAGDFSGDNAMEPQPQPQRQLREPDPDPDPDPKRGDGPGGLPDPENMQTT</sequence>
<dbReference type="EMBL" id="AMGV01000019">
    <property type="protein sequence ID" value="KEF52216.1"/>
    <property type="molecule type" value="Genomic_DNA"/>
</dbReference>
<proteinExistence type="predicted"/>
<dbReference type="OrthoDB" id="1877767at2759"/>
<protein>
    <recommendedName>
        <fullName evidence="2">Transcription factor TFIIIC triple barrel domain-containing protein</fullName>
    </recommendedName>
</protein>
<dbReference type="HOGENOM" id="CLU_062298_0_0_1"/>
<dbReference type="Pfam" id="PF10419">
    <property type="entry name" value="TFIIIC_sub6"/>
    <property type="match status" value="1"/>
</dbReference>
<dbReference type="AlphaFoldDB" id="A0A072NXA9"/>
<evidence type="ECO:0000259" key="2">
    <source>
        <dbReference type="Pfam" id="PF10419"/>
    </source>
</evidence>
<feature type="region of interest" description="Disordered" evidence="1">
    <location>
        <begin position="207"/>
        <end position="244"/>
    </location>
</feature>
<dbReference type="InterPro" id="IPR019481">
    <property type="entry name" value="TFIIIC_triple_barrel"/>
</dbReference>
<feature type="region of interest" description="Disordered" evidence="1">
    <location>
        <begin position="318"/>
        <end position="369"/>
    </location>
</feature>
<dbReference type="STRING" id="1182545.A0A072NXA9"/>
<feature type="compositionally biased region" description="Polar residues" evidence="1">
    <location>
        <begin position="232"/>
        <end position="244"/>
    </location>
</feature>
<name>A0A072NXA9_9EURO</name>
<feature type="compositionally biased region" description="Low complexity" evidence="1">
    <location>
        <begin position="104"/>
        <end position="120"/>
    </location>
</feature>
<dbReference type="RefSeq" id="XP_013254806.1">
    <property type="nucleotide sequence ID" value="XM_013399352.1"/>
</dbReference>
<accession>A0A072NXA9</accession>
<dbReference type="VEuPathDB" id="FungiDB:A1O9_11843"/>
<feature type="compositionally biased region" description="Polar residues" evidence="1">
    <location>
        <begin position="63"/>
        <end position="77"/>
    </location>
</feature>
<feature type="region of interest" description="Disordered" evidence="1">
    <location>
        <begin position="48"/>
        <end position="132"/>
    </location>
</feature>
<evidence type="ECO:0000313" key="3">
    <source>
        <dbReference type="EMBL" id="KEF52216.1"/>
    </source>
</evidence>
<comment type="caution">
    <text evidence="3">The sequence shown here is derived from an EMBL/GenBank/DDBJ whole genome shotgun (WGS) entry which is preliminary data.</text>
</comment>
<keyword evidence="4" id="KW-1185">Reference proteome</keyword>
<organism evidence="3 4">
    <name type="scientific">Exophiala aquamarina CBS 119918</name>
    <dbReference type="NCBI Taxonomy" id="1182545"/>
    <lineage>
        <taxon>Eukaryota</taxon>
        <taxon>Fungi</taxon>
        <taxon>Dikarya</taxon>
        <taxon>Ascomycota</taxon>
        <taxon>Pezizomycotina</taxon>
        <taxon>Eurotiomycetes</taxon>
        <taxon>Chaetothyriomycetidae</taxon>
        <taxon>Chaetothyriales</taxon>
        <taxon>Herpotrichiellaceae</taxon>
        <taxon>Exophiala</taxon>
    </lineage>
</organism>
<dbReference type="GeneID" id="25286739"/>